<keyword evidence="2" id="KW-0812">Transmembrane</keyword>
<gene>
    <name evidence="3" type="ORF">PISL3812_09373</name>
</gene>
<keyword evidence="2" id="KW-1133">Transmembrane helix</keyword>
<protein>
    <recommendedName>
        <fullName evidence="5">MARVEL domain-containing protein</fullName>
    </recommendedName>
</protein>
<evidence type="ECO:0000256" key="2">
    <source>
        <dbReference type="SAM" id="Phobius"/>
    </source>
</evidence>
<feature type="transmembrane region" description="Helical" evidence="2">
    <location>
        <begin position="170"/>
        <end position="196"/>
    </location>
</feature>
<keyword evidence="4" id="KW-1185">Reference proteome</keyword>
<dbReference type="EMBL" id="CVMT01000012">
    <property type="protein sequence ID" value="CRG92316.1"/>
    <property type="molecule type" value="Genomic_DNA"/>
</dbReference>
<dbReference type="Proteomes" id="UP000054383">
    <property type="component" value="Unassembled WGS sequence"/>
</dbReference>
<sequence length="336" mass="36842">MVFIPRKYRHYKAALYLMLAEGPIVLPVLILTGIAAHDTYTTKLWQDGANNGFNSAPNQIVYALTNGRTYKVPIVWSSLLYNYDLVLGVLSTFILLTKVPVHVLRFFHPPVSAIVHGALCVLYACAAAFQAGSDTTDPRHPQHGPPWYITKPCKVAYSPSNIGYCQQAKALFAVTVIATTIYFAQTVLALISCFVTKEEKEAYRQRQQEKQDERDAEDRALREYEEILKSPGFGPGMPYTPGITPMPSAYFPGGNPQAPFTPRFGGYYNPTNPGGAAPYGNQSPMTMTPATNSAASDLPLRNGAAFDAKPTSFGTHISVAEVEQPYFPPPPKKATK</sequence>
<evidence type="ECO:0000256" key="1">
    <source>
        <dbReference type="SAM" id="MobiDB-lite"/>
    </source>
</evidence>
<dbReference type="AlphaFoldDB" id="A0A0U1MBL5"/>
<feature type="transmembrane region" description="Helical" evidence="2">
    <location>
        <begin position="14"/>
        <end position="36"/>
    </location>
</feature>
<evidence type="ECO:0000313" key="3">
    <source>
        <dbReference type="EMBL" id="CRG92316.1"/>
    </source>
</evidence>
<dbReference type="OMA" id="LYAYANW"/>
<name>A0A0U1MBL5_TALIS</name>
<accession>A0A0U1MBL5</accession>
<feature type="transmembrane region" description="Helical" evidence="2">
    <location>
        <begin position="80"/>
        <end position="99"/>
    </location>
</feature>
<feature type="transmembrane region" description="Helical" evidence="2">
    <location>
        <begin position="111"/>
        <end position="131"/>
    </location>
</feature>
<dbReference type="STRING" id="28573.A0A0U1MBL5"/>
<evidence type="ECO:0000313" key="4">
    <source>
        <dbReference type="Proteomes" id="UP000054383"/>
    </source>
</evidence>
<feature type="region of interest" description="Disordered" evidence="1">
    <location>
        <begin position="266"/>
        <end position="310"/>
    </location>
</feature>
<evidence type="ECO:0008006" key="5">
    <source>
        <dbReference type="Google" id="ProtNLM"/>
    </source>
</evidence>
<feature type="compositionally biased region" description="Polar residues" evidence="1">
    <location>
        <begin position="280"/>
        <end position="295"/>
    </location>
</feature>
<reference evidence="3 4" key="1">
    <citation type="submission" date="2015-04" db="EMBL/GenBank/DDBJ databases">
        <authorList>
            <person name="Syromyatnikov M.Y."/>
            <person name="Popov V.N."/>
        </authorList>
    </citation>
    <scope>NUCLEOTIDE SEQUENCE [LARGE SCALE GENOMIC DNA]</scope>
    <source>
        <strain evidence="3">WF-38-12</strain>
    </source>
</reference>
<organism evidence="3 4">
    <name type="scientific">Talaromyces islandicus</name>
    <name type="common">Penicillium islandicum</name>
    <dbReference type="NCBI Taxonomy" id="28573"/>
    <lineage>
        <taxon>Eukaryota</taxon>
        <taxon>Fungi</taxon>
        <taxon>Dikarya</taxon>
        <taxon>Ascomycota</taxon>
        <taxon>Pezizomycotina</taxon>
        <taxon>Eurotiomycetes</taxon>
        <taxon>Eurotiomycetidae</taxon>
        <taxon>Eurotiales</taxon>
        <taxon>Trichocomaceae</taxon>
        <taxon>Talaromyces</taxon>
        <taxon>Talaromyces sect. Islandici</taxon>
    </lineage>
</organism>
<proteinExistence type="predicted"/>
<keyword evidence="2" id="KW-0472">Membrane</keyword>
<dbReference type="OrthoDB" id="5352400at2759"/>